<sequence>MAVVEAFESDKHQEDDLEDLIIVQENDELHSLTRGDIDVVERIDANLLLHETSTTPAKELNDTFINDEDVDQSSSTEDENSKMLKRECLEIGKIKFVKNYLFVIFVVVICCSSGFRFKRRHPLTLDLATCHDLCSLPSPREIKDAAFGLKPLNAPRLDGIHPILYLKY</sequence>
<dbReference type="AlphaFoldDB" id="A0ABD3AUP1"/>
<organism evidence="2 3">
    <name type="scientific">Cinchona calisaya</name>
    <dbReference type="NCBI Taxonomy" id="153742"/>
    <lineage>
        <taxon>Eukaryota</taxon>
        <taxon>Viridiplantae</taxon>
        <taxon>Streptophyta</taxon>
        <taxon>Embryophyta</taxon>
        <taxon>Tracheophyta</taxon>
        <taxon>Spermatophyta</taxon>
        <taxon>Magnoliopsida</taxon>
        <taxon>eudicotyledons</taxon>
        <taxon>Gunneridae</taxon>
        <taxon>Pentapetalae</taxon>
        <taxon>asterids</taxon>
        <taxon>lamiids</taxon>
        <taxon>Gentianales</taxon>
        <taxon>Rubiaceae</taxon>
        <taxon>Cinchonoideae</taxon>
        <taxon>Cinchoneae</taxon>
        <taxon>Cinchona</taxon>
    </lineage>
</organism>
<reference evidence="2 3" key="1">
    <citation type="submission" date="2024-11" db="EMBL/GenBank/DDBJ databases">
        <title>A near-complete genome assembly of Cinchona calisaya.</title>
        <authorList>
            <person name="Lian D.C."/>
            <person name="Zhao X.W."/>
            <person name="Wei L."/>
        </authorList>
    </citation>
    <scope>NUCLEOTIDE SEQUENCE [LARGE SCALE GENOMIC DNA]</scope>
    <source>
        <tissue evidence="2">Nenye</tissue>
    </source>
</reference>
<evidence type="ECO:0000313" key="2">
    <source>
        <dbReference type="EMBL" id="KAL3534932.1"/>
    </source>
</evidence>
<dbReference type="EMBL" id="JBJUIK010000002">
    <property type="protein sequence ID" value="KAL3534932.1"/>
    <property type="molecule type" value="Genomic_DNA"/>
</dbReference>
<keyword evidence="3" id="KW-1185">Reference proteome</keyword>
<evidence type="ECO:0000256" key="1">
    <source>
        <dbReference type="SAM" id="Phobius"/>
    </source>
</evidence>
<dbReference type="Proteomes" id="UP001630127">
    <property type="component" value="Unassembled WGS sequence"/>
</dbReference>
<accession>A0ABD3AUP1</accession>
<keyword evidence="1" id="KW-1133">Transmembrane helix</keyword>
<comment type="caution">
    <text evidence="2">The sequence shown here is derived from an EMBL/GenBank/DDBJ whole genome shotgun (WGS) entry which is preliminary data.</text>
</comment>
<keyword evidence="1" id="KW-0472">Membrane</keyword>
<feature type="transmembrane region" description="Helical" evidence="1">
    <location>
        <begin position="100"/>
        <end position="117"/>
    </location>
</feature>
<name>A0ABD3AUP1_9GENT</name>
<protein>
    <submittedName>
        <fullName evidence="2">Uncharacterized protein</fullName>
    </submittedName>
</protein>
<proteinExistence type="predicted"/>
<evidence type="ECO:0000313" key="3">
    <source>
        <dbReference type="Proteomes" id="UP001630127"/>
    </source>
</evidence>
<keyword evidence="1" id="KW-0812">Transmembrane</keyword>
<gene>
    <name evidence="2" type="ORF">ACH5RR_003393</name>
</gene>